<comment type="caution">
    <text evidence="2">The sequence shown here is derived from an EMBL/GenBank/DDBJ whole genome shotgun (WGS) entry which is preliminary data.</text>
</comment>
<dbReference type="OrthoDB" id="6768011at2759"/>
<dbReference type="Proteomes" id="UP000625711">
    <property type="component" value="Unassembled WGS sequence"/>
</dbReference>
<keyword evidence="3" id="KW-1185">Reference proteome</keyword>
<dbReference type="EMBL" id="JAACXV010000036">
    <property type="protein sequence ID" value="KAF7286154.1"/>
    <property type="molecule type" value="Genomic_DNA"/>
</dbReference>
<gene>
    <name evidence="2" type="ORF">GWI33_007400</name>
</gene>
<reference evidence="2" key="1">
    <citation type="submission" date="2020-08" db="EMBL/GenBank/DDBJ databases">
        <title>Genome sequencing and assembly of the red palm weevil Rhynchophorus ferrugineus.</title>
        <authorList>
            <person name="Dias G.B."/>
            <person name="Bergman C.M."/>
            <person name="Manee M."/>
        </authorList>
    </citation>
    <scope>NUCLEOTIDE SEQUENCE</scope>
    <source>
        <strain evidence="2">AA-2017</strain>
        <tissue evidence="2">Whole larva</tissue>
    </source>
</reference>
<sequence length="69" mass="7753">MVVKVVLPEDRYVVTDMKNSHRKRRSTRYEKTIAADCMRPWRPPGGLSDATVSASEEDGVVLSSDDMDP</sequence>
<evidence type="ECO:0000313" key="3">
    <source>
        <dbReference type="Proteomes" id="UP000625711"/>
    </source>
</evidence>
<proteinExistence type="predicted"/>
<evidence type="ECO:0000313" key="2">
    <source>
        <dbReference type="EMBL" id="KAF7286154.1"/>
    </source>
</evidence>
<dbReference type="AlphaFoldDB" id="A0A834MNS4"/>
<feature type="compositionally biased region" description="Acidic residues" evidence="1">
    <location>
        <begin position="55"/>
        <end position="69"/>
    </location>
</feature>
<protein>
    <submittedName>
        <fullName evidence="2">Uncharacterized protein</fullName>
    </submittedName>
</protein>
<organism evidence="2 3">
    <name type="scientific">Rhynchophorus ferrugineus</name>
    <name type="common">Red palm weevil</name>
    <name type="synonym">Curculio ferrugineus</name>
    <dbReference type="NCBI Taxonomy" id="354439"/>
    <lineage>
        <taxon>Eukaryota</taxon>
        <taxon>Metazoa</taxon>
        <taxon>Ecdysozoa</taxon>
        <taxon>Arthropoda</taxon>
        <taxon>Hexapoda</taxon>
        <taxon>Insecta</taxon>
        <taxon>Pterygota</taxon>
        <taxon>Neoptera</taxon>
        <taxon>Endopterygota</taxon>
        <taxon>Coleoptera</taxon>
        <taxon>Polyphaga</taxon>
        <taxon>Cucujiformia</taxon>
        <taxon>Curculionidae</taxon>
        <taxon>Dryophthorinae</taxon>
        <taxon>Rhynchophorus</taxon>
    </lineage>
</organism>
<feature type="region of interest" description="Disordered" evidence="1">
    <location>
        <begin position="40"/>
        <end position="69"/>
    </location>
</feature>
<evidence type="ECO:0000256" key="1">
    <source>
        <dbReference type="SAM" id="MobiDB-lite"/>
    </source>
</evidence>
<name>A0A834MNS4_RHYFE</name>
<accession>A0A834MNS4</accession>